<dbReference type="Pfam" id="PF00571">
    <property type="entry name" value="CBS"/>
    <property type="match status" value="2"/>
</dbReference>
<protein>
    <recommendedName>
        <fullName evidence="3">CBS domain-containing protein</fullName>
    </recommendedName>
</protein>
<organism evidence="4 5">
    <name type="scientific">Pseudaestuariivita atlantica</name>
    <dbReference type="NCBI Taxonomy" id="1317121"/>
    <lineage>
        <taxon>Bacteria</taxon>
        <taxon>Pseudomonadati</taxon>
        <taxon>Pseudomonadota</taxon>
        <taxon>Alphaproteobacteria</taxon>
        <taxon>Rhodobacterales</taxon>
        <taxon>Paracoccaceae</taxon>
        <taxon>Pseudaestuariivita</taxon>
    </lineage>
</organism>
<keyword evidence="5" id="KW-1185">Reference proteome</keyword>
<dbReference type="InterPro" id="IPR000644">
    <property type="entry name" value="CBS_dom"/>
</dbReference>
<dbReference type="SUPFAM" id="SSF54631">
    <property type="entry name" value="CBS-domain pair"/>
    <property type="match status" value="1"/>
</dbReference>
<dbReference type="AlphaFoldDB" id="A0A0L1JT64"/>
<evidence type="ECO:0000313" key="5">
    <source>
        <dbReference type="Proteomes" id="UP000036938"/>
    </source>
</evidence>
<dbReference type="PANTHER" id="PTHR43080:SF2">
    <property type="entry name" value="CBS DOMAIN-CONTAINING PROTEIN"/>
    <property type="match status" value="1"/>
</dbReference>
<comment type="caution">
    <text evidence="4">The sequence shown here is derived from an EMBL/GenBank/DDBJ whole genome shotgun (WGS) entry which is preliminary data.</text>
</comment>
<dbReference type="InterPro" id="IPR051257">
    <property type="entry name" value="Diverse_CBS-Domain"/>
</dbReference>
<evidence type="ECO:0000256" key="2">
    <source>
        <dbReference type="PROSITE-ProRule" id="PRU00703"/>
    </source>
</evidence>
<accession>A0A0L1JT64</accession>
<dbReference type="PANTHER" id="PTHR43080">
    <property type="entry name" value="CBS DOMAIN-CONTAINING PROTEIN CBSX3, MITOCHONDRIAL"/>
    <property type="match status" value="1"/>
</dbReference>
<dbReference type="EMBL" id="AQQZ01000002">
    <property type="protein sequence ID" value="KNG94608.1"/>
    <property type="molecule type" value="Genomic_DNA"/>
</dbReference>
<sequence>MDAHRGRKSPFCTSDISVFDAAVEIAELGVNALAVVDDGKLAGIITDHDIIRALADTGADLGEIRVSEWMTPDVKTCTPDSKLSDALNIMARYGIRHLVVVEGDAPVAVLGARDVLTRIHENDELQLRVLQDIARISHATQVA</sequence>
<gene>
    <name evidence="4" type="ORF">ATO11_04175</name>
</gene>
<evidence type="ECO:0000256" key="1">
    <source>
        <dbReference type="ARBA" id="ARBA00023122"/>
    </source>
</evidence>
<name>A0A0L1JT64_9RHOB</name>
<dbReference type="STRING" id="1317121.ATO11_04175"/>
<proteinExistence type="predicted"/>
<dbReference type="InterPro" id="IPR046342">
    <property type="entry name" value="CBS_dom_sf"/>
</dbReference>
<dbReference type="Gene3D" id="3.10.580.10">
    <property type="entry name" value="CBS-domain"/>
    <property type="match status" value="1"/>
</dbReference>
<feature type="domain" description="CBS" evidence="3">
    <location>
        <begin position="1"/>
        <end position="61"/>
    </location>
</feature>
<evidence type="ECO:0000313" key="4">
    <source>
        <dbReference type="EMBL" id="KNG94608.1"/>
    </source>
</evidence>
<evidence type="ECO:0000259" key="3">
    <source>
        <dbReference type="PROSITE" id="PS51371"/>
    </source>
</evidence>
<keyword evidence="1 2" id="KW-0129">CBS domain</keyword>
<feature type="domain" description="CBS" evidence="3">
    <location>
        <begin position="70"/>
        <end position="125"/>
    </location>
</feature>
<dbReference type="Proteomes" id="UP000036938">
    <property type="component" value="Unassembled WGS sequence"/>
</dbReference>
<dbReference type="PROSITE" id="PS51371">
    <property type="entry name" value="CBS"/>
    <property type="match status" value="2"/>
</dbReference>
<dbReference type="SMART" id="SM00116">
    <property type="entry name" value="CBS"/>
    <property type="match status" value="2"/>
</dbReference>
<reference evidence="4 5" key="1">
    <citation type="journal article" date="2015" name="Int. J. Syst. Evol. Microbiol.">
        <title>Aestuariivita atlantica sp. nov., isolated from deep sea sediment of the Atlantic Ocean.</title>
        <authorList>
            <person name="Li G."/>
            <person name="Lai Q."/>
            <person name="Du Y."/>
            <person name="Liu X."/>
            <person name="Sun F."/>
            <person name="Shao Z."/>
        </authorList>
    </citation>
    <scope>NUCLEOTIDE SEQUENCE [LARGE SCALE GENOMIC DNA]</scope>
    <source>
        <strain evidence="4 5">22II-S11-z3</strain>
    </source>
</reference>